<dbReference type="InterPro" id="IPR040010">
    <property type="entry name" value="ZN608/ZN609"/>
</dbReference>
<feature type="compositionally biased region" description="Polar residues" evidence="1">
    <location>
        <begin position="988"/>
        <end position="1005"/>
    </location>
</feature>
<dbReference type="PROSITE" id="PS00028">
    <property type="entry name" value="ZINC_FINGER_C2H2_1"/>
    <property type="match status" value="1"/>
</dbReference>
<sequence>MKVKNKRPYNRSETCTRSSANSNTVSGTNTASTYIPNKLNEQLDQSDNNNNYPILTDSSLNDNEAMNKSHKKTCNSTTKNTKTRHKSSKHTNSSCSSSSSPSISNNANSTVTQVSGTSLKITHRGGRTHVSSINPTTTNTNTTINNTNNSNNNLISNTIRLSNSKSNCCSSSTSTSSSIISSGTNEPIDPYEFAVKTDESINPCGLNDSLIPIKRLKLDRNDERCSALTTDSARSSPMLHTTTIINTNRSDNSFNHSSPGPNSSPLAQSCTRPLSVFTDFSSSNSNNNIITTNNNNINGSSIGSGITRRKSDIVDATPVSTTDNMKINSSTSSSPHNYYTTSEINANISVTSDSLMSFPTQSKLTDTRAETPSTIPASDPSLCDTTSNVTNSVDKNKNDNISIKICRNIDTTNDNNQTLSSMHNPSSFTSNAILNNFEKSHPSETWIISHSPTSSSFSSSQPPSPPPPLAMTITMATTPTTVVSSQVTSNSLPSSSSSSSIQSSVKSPLMMSSTTTSTLLPATTSLSLSSALSSSLATTSLISSSQLYTTSSSTTTTNTTFPTILPERRCTGVNTLLDNSKATLTEPDLLGPCEPGTTICLNGIVWLETTTGVLVVNVTWRGRTYIGTLLDATQHDFAPPCPRDYVPPFKSSIRSSNRTKRRTGVGTNYKSNLTNHLTTNDCNWKSTSTGRHRLRGRASNSPAVNNSNGIETSSTTNRCNTHNLTKIDTEKELINDNAIQEDTDLTQCLPHVSDEEQLTRSSNNRKIKLHNKSRKLFRGSSTSSSDCPSEVLPDLEKLSEIGDFTGKTDGILCDPQNPDHSRPHTPLCTNNNNNMNTNNTDNNSSDRVCFEENDELHETFPIGCPIDGCKKRFSHVLALRFHLNHTSHCNLLDSHKKRPSSIDLKKRDFINASYITTTSTATTTTSTNDNKNNSNAGNCSSTHLKCPPTISPCQPSSSSPLPTGITTPDLLNSFGGPLLPSSSSSSLQHQLKQESNPYDPQLQSCPVPQLTSEYNRDTMSMHVQQNNMPTHHPNYKLYNKNEQKLFDTNISNDYINVMMNTNNDNNSMNNVMHSVSKQRNNEINKHSGNKKRLSTSMSSNNNSPVIDITSLSNYNGNNVRTVTAHTVSVPHGSLDIAGNSNSRSNQHQNHYGQQQNHQTNNGNSFHCSKRTTPTSSSSSSATPRDFSSKHKGGQQQHLSNKLSYQNIKTDINNNNNSTVMNYSRYSGGTHHCGSLEQQSIKSELNNDYMMNLTMCHALSNTTATTTMSTMSKLKNLTVNQQEFNTSLSNNNNNMIPSLLFQNAWNLQLPNSSTYTQSMPLSFNNNNSKDDELKSTMNSLTNGLPSSLYLPTYPNMSTLTSSGSLVNNNPINTMPCSSTPSLSMHEMSTTLQPFNDSKQYIPSNHHPLGTSLNTTSNQSADLNSTTNSMYYGIPDFLVAALSTLASNASSYSCIPEAFKSYFNQNSLMNNTTNPTSTSNMNSNGNSISKTNNLSSSNMSLSSNSGILDGTMNNRFFNPQFFQNYGNNLSNVQNFQSFNSSSNNNNSGNLTLNPERLDPLKLSAAYLMQYTNPSATQLSSSSSSSTVTSTFGNSI</sequence>
<proteinExistence type="predicted"/>
<reference evidence="2" key="1">
    <citation type="journal article" date="2012" name="Nat. Genet.">
        <title>Whole-genome sequence of Schistosoma haematobium.</title>
        <authorList>
            <person name="Young N.D."/>
            <person name="Jex A.R."/>
            <person name="Li B."/>
            <person name="Liu S."/>
            <person name="Yang L."/>
            <person name="Xiong Z."/>
            <person name="Li Y."/>
            <person name="Cantacessi C."/>
            <person name="Hall R.S."/>
            <person name="Xu X."/>
            <person name="Chen F."/>
            <person name="Wu X."/>
            <person name="Zerlotini A."/>
            <person name="Oliveira G."/>
            <person name="Hofmann A."/>
            <person name="Zhang G."/>
            <person name="Fang X."/>
            <person name="Kang Y."/>
            <person name="Campbell B.E."/>
            <person name="Loukas A."/>
            <person name="Ranganathan S."/>
            <person name="Rollinson D."/>
            <person name="Rinaldi G."/>
            <person name="Brindley P.J."/>
            <person name="Yang H."/>
            <person name="Wang J."/>
            <person name="Wang J."/>
            <person name="Gasser R.B."/>
        </authorList>
    </citation>
    <scope>NUCLEOTIDE SEQUENCE</scope>
</reference>
<reference evidence="2" key="3">
    <citation type="submission" date="2021-06" db="EMBL/GenBank/DDBJ databases">
        <title>Chromosome-level genome assembly for S. haematobium.</title>
        <authorList>
            <person name="Stroehlein A.J."/>
        </authorList>
    </citation>
    <scope>NUCLEOTIDE SEQUENCE</scope>
</reference>
<dbReference type="Proteomes" id="UP000471633">
    <property type="component" value="Unassembled WGS sequence"/>
</dbReference>
<feature type="region of interest" description="Disordered" evidence="1">
    <location>
        <begin position="1083"/>
        <end position="1104"/>
    </location>
</feature>
<feature type="compositionally biased region" description="Low complexity" evidence="1">
    <location>
        <begin position="1577"/>
        <end position="1593"/>
    </location>
</feature>
<comment type="caution">
    <text evidence="2">The sequence shown here is derived from an EMBL/GenBank/DDBJ whole genome shotgun (WGS) entry which is preliminary data.</text>
</comment>
<dbReference type="GeneID" id="24590008"/>
<evidence type="ECO:0000313" key="2">
    <source>
        <dbReference type="EMBL" id="KAH9582392.1"/>
    </source>
</evidence>
<dbReference type="InterPro" id="IPR013087">
    <property type="entry name" value="Znf_C2H2_type"/>
</dbReference>
<feature type="compositionally biased region" description="Low complexity" evidence="1">
    <location>
        <begin position="1170"/>
        <end position="1185"/>
    </location>
</feature>
<feature type="compositionally biased region" description="Polar residues" evidence="1">
    <location>
        <begin position="361"/>
        <end position="376"/>
    </location>
</feature>
<feature type="region of interest" description="Disordered" evidence="1">
    <location>
        <begin position="1"/>
        <end position="151"/>
    </location>
</feature>
<organism evidence="2 3">
    <name type="scientific">Schistosoma haematobium</name>
    <name type="common">Blood fluke</name>
    <dbReference type="NCBI Taxonomy" id="6185"/>
    <lineage>
        <taxon>Eukaryota</taxon>
        <taxon>Metazoa</taxon>
        <taxon>Spiralia</taxon>
        <taxon>Lophotrochozoa</taxon>
        <taxon>Platyhelminthes</taxon>
        <taxon>Trematoda</taxon>
        <taxon>Digenea</taxon>
        <taxon>Strigeidida</taxon>
        <taxon>Schistosomatoidea</taxon>
        <taxon>Schistosomatidae</taxon>
        <taxon>Schistosoma</taxon>
    </lineage>
</organism>
<feature type="region of interest" description="Disordered" evidence="1">
    <location>
        <begin position="1471"/>
        <end position="1494"/>
    </location>
</feature>
<feature type="region of interest" description="Disordered" evidence="1">
    <location>
        <begin position="1573"/>
        <end position="1593"/>
    </location>
</feature>
<dbReference type="RefSeq" id="XP_012793892.2">
    <property type="nucleotide sequence ID" value="XM_012938438.3"/>
</dbReference>
<dbReference type="KEGG" id="shx:MS3_00007170"/>
<feature type="region of interest" description="Disordered" evidence="1">
    <location>
        <begin position="950"/>
        <end position="1005"/>
    </location>
</feature>
<dbReference type="PANTHER" id="PTHR21564">
    <property type="entry name" value="BRAKELESS PROTEIN"/>
    <property type="match status" value="1"/>
</dbReference>
<dbReference type="GO" id="GO:0005634">
    <property type="term" value="C:nucleus"/>
    <property type="evidence" value="ECO:0007669"/>
    <property type="project" value="TreeGrafter"/>
</dbReference>
<dbReference type="GO" id="GO:0006357">
    <property type="term" value="P:regulation of transcription by RNA polymerase II"/>
    <property type="evidence" value="ECO:0007669"/>
    <property type="project" value="TreeGrafter"/>
</dbReference>
<feature type="compositionally biased region" description="Polar residues" evidence="1">
    <location>
        <begin position="11"/>
        <end position="66"/>
    </location>
</feature>
<feature type="region of interest" description="Disordered" evidence="1">
    <location>
        <begin position="247"/>
        <end position="269"/>
    </location>
</feature>
<feature type="compositionally biased region" description="Low complexity" evidence="1">
    <location>
        <begin position="950"/>
        <end position="962"/>
    </location>
</feature>
<feature type="compositionally biased region" description="Polar residues" evidence="1">
    <location>
        <begin position="1094"/>
        <end position="1104"/>
    </location>
</feature>
<feature type="region of interest" description="Disordered" evidence="1">
    <location>
        <begin position="685"/>
        <end position="716"/>
    </location>
</feature>
<feature type="compositionally biased region" description="Low complexity" evidence="1">
    <location>
        <begin position="90"/>
        <end position="109"/>
    </location>
</feature>
<feature type="compositionally biased region" description="Low complexity" evidence="1">
    <location>
        <begin position="470"/>
        <end position="505"/>
    </location>
</feature>
<feature type="compositionally biased region" description="Low complexity" evidence="1">
    <location>
        <begin position="131"/>
        <end position="151"/>
    </location>
</feature>
<protein>
    <submittedName>
        <fullName evidence="2">Uncharacterized protein</fullName>
    </submittedName>
</protein>
<dbReference type="EMBL" id="AMPZ03000005">
    <property type="protein sequence ID" value="KAH9582392.1"/>
    <property type="molecule type" value="Genomic_DNA"/>
</dbReference>
<gene>
    <name evidence="2" type="ORF">MS3_00007170</name>
</gene>
<feature type="region of interest" description="Disordered" evidence="1">
    <location>
        <begin position="448"/>
        <end position="505"/>
    </location>
</feature>
<accession>A0A6A5DHX6</accession>
<feature type="region of interest" description="Disordered" evidence="1">
    <location>
        <begin position="1131"/>
        <end position="1200"/>
    </location>
</feature>
<name>A0A6A5DHX6_SCHHA</name>
<dbReference type="CTD" id="24590008"/>
<feature type="region of interest" description="Disordered" evidence="1">
    <location>
        <begin position="648"/>
        <end position="670"/>
    </location>
</feature>
<feature type="region of interest" description="Disordered" evidence="1">
    <location>
        <begin position="1534"/>
        <end position="1553"/>
    </location>
</feature>
<reference evidence="2" key="4">
    <citation type="journal article" date="2022" name="PLoS Pathog.">
        <title>Chromosome-level genome of Schistosoma haematobium underpins genome-wide explorations of molecular variation.</title>
        <authorList>
            <person name="Stroehlein A.J."/>
            <person name="Korhonen P.K."/>
            <person name="Lee V.V."/>
            <person name="Ralph S.A."/>
            <person name="Mentink-Kane M."/>
            <person name="You H."/>
            <person name="McManus D.P."/>
            <person name="Tchuente L.T."/>
            <person name="Stothard J.R."/>
            <person name="Kaur P."/>
            <person name="Dudchenko O."/>
            <person name="Aiden E.L."/>
            <person name="Yang B."/>
            <person name="Yang H."/>
            <person name="Emery A.M."/>
            <person name="Webster B.L."/>
            <person name="Brindley P.J."/>
            <person name="Rollinson D."/>
            <person name="Chang B.C.H."/>
            <person name="Gasser R.B."/>
            <person name="Young N.D."/>
        </authorList>
    </citation>
    <scope>NUCLEOTIDE SEQUENCE</scope>
</reference>
<feature type="compositionally biased region" description="Polar residues" evidence="1">
    <location>
        <begin position="110"/>
        <end position="120"/>
    </location>
</feature>
<feature type="compositionally biased region" description="Low complexity" evidence="1">
    <location>
        <begin position="970"/>
        <end position="987"/>
    </location>
</feature>
<reference evidence="2" key="2">
    <citation type="journal article" date="2019" name="Gigascience">
        <title>High-quality Schistosoma haematobium genome achieved by single-molecule and long-range sequencing.</title>
        <authorList>
            <person name="Stroehlein A.J."/>
            <person name="Korhonen P.K."/>
            <person name="Chong T.M."/>
            <person name="Lim Y.L."/>
            <person name="Chan K.G."/>
            <person name="Webster B."/>
            <person name="Rollinson D."/>
            <person name="Brindley P.J."/>
            <person name="Gasser R.B."/>
            <person name="Young N.D."/>
        </authorList>
    </citation>
    <scope>NUCLEOTIDE SEQUENCE</scope>
</reference>
<feature type="compositionally biased region" description="Low complexity" evidence="1">
    <location>
        <begin position="449"/>
        <end position="461"/>
    </location>
</feature>
<evidence type="ECO:0000313" key="3">
    <source>
        <dbReference type="Proteomes" id="UP000471633"/>
    </source>
</evidence>
<feature type="compositionally biased region" description="Polar residues" evidence="1">
    <location>
        <begin position="698"/>
        <end position="716"/>
    </location>
</feature>
<feature type="region of interest" description="Disordered" evidence="1">
    <location>
        <begin position="361"/>
        <end position="382"/>
    </location>
</feature>
<feature type="compositionally biased region" description="Low complexity" evidence="1">
    <location>
        <begin position="1139"/>
        <end position="1163"/>
    </location>
</feature>
<evidence type="ECO:0000256" key="1">
    <source>
        <dbReference type="SAM" id="MobiDB-lite"/>
    </source>
</evidence>
<dbReference type="OrthoDB" id="5863628at2759"/>
<keyword evidence="3" id="KW-1185">Reference proteome</keyword>
<dbReference type="PANTHER" id="PTHR21564:SF5">
    <property type="entry name" value="SCRIBBLER, ISOFORM J"/>
    <property type="match status" value="1"/>
</dbReference>
<feature type="compositionally biased region" description="Low complexity" evidence="1">
    <location>
        <begin position="1534"/>
        <end position="1551"/>
    </location>
</feature>